<evidence type="ECO:0000256" key="1">
    <source>
        <dbReference type="SAM" id="MobiDB-lite"/>
    </source>
</evidence>
<comment type="caution">
    <text evidence="2">The sequence shown here is derived from an EMBL/GenBank/DDBJ whole genome shotgun (WGS) entry which is preliminary data.</text>
</comment>
<feature type="compositionally biased region" description="Low complexity" evidence="1">
    <location>
        <begin position="1052"/>
        <end position="1071"/>
    </location>
</feature>
<protein>
    <submittedName>
        <fullName evidence="2">Uncharacterized protein</fullName>
    </submittedName>
</protein>
<reference evidence="2 3" key="1">
    <citation type="submission" date="2018-08" db="EMBL/GenBank/DDBJ databases">
        <title>Genome and evolution of the arbuscular mycorrhizal fungus Diversispora epigaea (formerly Glomus versiforme) and its bacterial endosymbionts.</title>
        <authorList>
            <person name="Sun X."/>
            <person name="Fei Z."/>
            <person name="Harrison M."/>
        </authorList>
    </citation>
    <scope>NUCLEOTIDE SEQUENCE [LARGE SCALE GENOMIC DNA]</scope>
    <source>
        <strain evidence="2 3">IT104</strain>
    </source>
</reference>
<name>A0A397JPQ3_9GLOM</name>
<sequence>MSTRLSYHQKKQNKNRTTIAGIFSGHSRFVKSKKSEVSTSATAEPTRPASRTTSRPVSRTTSRQASRTTSRQASLQPRQESPQPQPSSLHVIINRHPSPSPSQTTSRKRRKTKTGVTEIGDDNDDAPLTRKEAKIFFNKLKKEISDVRKLLEISGVGDYTTEESFIKEFVREITSYFINKYIYPNKKELKKSAGAISAKSYPEYFEHWEDDRWSYYYSKYIHSRLLAKHWSRRGTIATKVQSSFFLTFGKSDLPTINTKSAASEVLSWKKSQKVKDVLRKLNQNIDGHKNLTWYTKIMEKIWEKSKKVPKEKVAFTISIIQYLLSPKVESIKIDDEAIRKRMKKNIKKLEKGETIEFEEKSDEESELEEESEEESSKEEEKKSKEREEREEEEERRWEGEERRFGEERILEEERGREERQEGEERREEEERREIWNEELIEIISGGPNFSPSEAPPLSTDPKLITLRKPYLVGQGGSEKTTRAIRAFPNRKIVVLTPANLLAEMSNLCIFEPSIGFRFLFIRPVQLTPWGDKEGPHKFLTEWADEVIWCMEDYRAQNDELKALKLRMWMENDIAQLLEFRKAIPKTSWENALTQWTPNDIWICSTNDIVQLYQSHRFHRLQLEVDGTDETDEPVQIPGSIEIIEAYVGTIVNVPLEIVLRGLPAEWKYAGWGTAPERCFIVDHSLRGWINNAVYTACTTPCPQIIKAKLRHYKLDDRKKNRHFPRPLMIVEDWKVDNKSDLMEDSTVCEKPLFLAENDEENAIPSLTVKDIIEIATRQDKCCKVCRVPLLFQGYSNHHPQLFSVDRFDDAEGHYRQNVRITCLHCNERHRRKFPVKALIDTTSKYNTISRRLFDKLEEDYGIRHICDPVEILYGDVIARSHHAKIVIDGISIPLIDKDFNINSSTKNNSSNSAKSKDEITNMINKILSDAKNNKHRKRHHKISRNIPPTPPRRLDDDVPKNSEASKNKKYPKVDLSDRCGKLSIKTHLNNIWKSVHFIEDDIYYGIFKRLSNIENELRFEKIEELVRLNNNESGPSNSHSRQNKSKKCGVKYSTDSNTDTSDTSTSYSPNSGPEGVYKVTVVKKAKIPQEIN</sequence>
<dbReference type="GO" id="GO:0006511">
    <property type="term" value="P:ubiquitin-dependent protein catabolic process"/>
    <property type="evidence" value="ECO:0007669"/>
    <property type="project" value="TreeGrafter"/>
</dbReference>
<evidence type="ECO:0000313" key="3">
    <source>
        <dbReference type="Proteomes" id="UP000266861"/>
    </source>
</evidence>
<gene>
    <name evidence="2" type="ORF">Glove_16g107</name>
</gene>
<dbReference type="OrthoDB" id="2398277at2759"/>
<proteinExistence type="predicted"/>
<dbReference type="GO" id="GO:0061630">
    <property type="term" value="F:ubiquitin protein ligase activity"/>
    <property type="evidence" value="ECO:0007669"/>
    <property type="project" value="InterPro"/>
</dbReference>
<evidence type="ECO:0000313" key="2">
    <source>
        <dbReference type="EMBL" id="RHZ89332.1"/>
    </source>
</evidence>
<dbReference type="GO" id="GO:0016567">
    <property type="term" value="P:protein ubiquitination"/>
    <property type="evidence" value="ECO:0007669"/>
    <property type="project" value="InterPro"/>
</dbReference>
<feature type="region of interest" description="Disordered" evidence="1">
    <location>
        <begin position="929"/>
        <end position="972"/>
    </location>
</feature>
<dbReference type="GO" id="GO:0005634">
    <property type="term" value="C:nucleus"/>
    <property type="evidence" value="ECO:0007669"/>
    <property type="project" value="TreeGrafter"/>
</dbReference>
<dbReference type="EMBL" id="PQFF01000014">
    <property type="protein sequence ID" value="RHZ89332.1"/>
    <property type="molecule type" value="Genomic_DNA"/>
</dbReference>
<dbReference type="PANTHER" id="PTHR15439">
    <property type="entry name" value="RETINOBLASTOMA-BINDING PROTEIN 6"/>
    <property type="match status" value="1"/>
</dbReference>
<keyword evidence="3" id="KW-1185">Reference proteome</keyword>
<organism evidence="2 3">
    <name type="scientific">Diversispora epigaea</name>
    <dbReference type="NCBI Taxonomy" id="1348612"/>
    <lineage>
        <taxon>Eukaryota</taxon>
        <taxon>Fungi</taxon>
        <taxon>Fungi incertae sedis</taxon>
        <taxon>Mucoromycota</taxon>
        <taxon>Glomeromycotina</taxon>
        <taxon>Glomeromycetes</taxon>
        <taxon>Diversisporales</taxon>
        <taxon>Diversisporaceae</taxon>
        <taxon>Diversispora</taxon>
    </lineage>
</organism>
<dbReference type="Proteomes" id="UP000266861">
    <property type="component" value="Unassembled WGS sequence"/>
</dbReference>
<feature type="compositionally biased region" description="Acidic residues" evidence="1">
    <location>
        <begin position="359"/>
        <end position="377"/>
    </location>
</feature>
<feature type="region of interest" description="Disordered" evidence="1">
    <location>
        <begin position="1"/>
        <end position="125"/>
    </location>
</feature>
<feature type="region of interest" description="Disordered" evidence="1">
    <location>
        <begin position="356"/>
        <end position="402"/>
    </location>
</feature>
<dbReference type="Gene3D" id="3.30.40.220">
    <property type="match status" value="1"/>
</dbReference>
<dbReference type="InterPro" id="IPR033489">
    <property type="entry name" value="RBBP6"/>
</dbReference>
<feature type="region of interest" description="Disordered" evidence="1">
    <location>
        <begin position="1030"/>
        <end position="1075"/>
    </location>
</feature>
<feature type="compositionally biased region" description="Basic residues" evidence="1">
    <location>
        <begin position="933"/>
        <end position="943"/>
    </location>
</feature>
<accession>A0A397JPQ3</accession>
<feature type="compositionally biased region" description="Low complexity" evidence="1">
    <location>
        <begin position="45"/>
        <end position="88"/>
    </location>
</feature>
<dbReference type="PANTHER" id="PTHR15439:SF0">
    <property type="entry name" value="CELL DIVISION CYCLE AND APOPTOSIS REGULATOR PROTEIN 1-RELATED"/>
    <property type="match status" value="1"/>
</dbReference>
<dbReference type="AlphaFoldDB" id="A0A397JPQ3"/>
<dbReference type="GO" id="GO:0006397">
    <property type="term" value="P:mRNA processing"/>
    <property type="evidence" value="ECO:0007669"/>
    <property type="project" value="InterPro"/>
</dbReference>
<feature type="compositionally biased region" description="Polar residues" evidence="1">
    <location>
        <begin position="1030"/>
        <end position="1040"/>
    </location>
</feature>
<feature type="compositionally biased region" description="Basic and acidic residues" evidence="1">
    <location>
        <begin position="952"/>
        <end position="972"/>
    </location>
</feature>
<feature type="compositionally biased region" description="Basic and acidic residues" evidence="1">
    <location>
        <begin position="378"/>
        <end position="387"/>
    </location>
</feature>